<name>A0A6J6X9B2_9ZZZZ</name>
<sequence length="99" mass="10929">MFLVFETSLCAVKGQHRDLVGIREEEVLGAGHIEERGIGAVVDRALCGEICKFRVGITDHVVAEEFIFLGQHLVATHRTPVAWTLRVVQEQIAFSGQEG</sequence>
<evidence type="ECO:0000313" key="1">
    <source>
        <dbReference type="EMBL" id="CAB4791898.1"/>
    </source>
</evidence>
<dbReference type="AlphaFoldDB" id="A0A6J6X9B2"/>
<dbReference type="EMBL" id="CAFAAD010000059">
    <property type="protein sequence ID" value="CAB4791898.1"/>
    <property type="molecule type" value="Genomic_DNA"/>
</dbReference>
<accession>A0A6J6X9B2</accession>
<proteinExistence type="predicted"/>
<protein>
    <submittedName>
        <fullName evidence="1">Unannotated protein</fullName>
    </submittedName>
</protein>
<reference evidence="1" key="1">
    <citation type="submission" date="2020-05" db="EMBL/GenBank/DDBJ databases">
        <authorList>
            <person name="Chiriac C."/>
            <person name="Salcher M."/>
            <person name="Ghai R."/>
            <person name="Kavagutti S V."/>
        </authorList>
    </citation>
    <scope>NUCLEOTIDE SEQUENCE</scope>
</reference>
<gene>
    <name evidence="1" type="ORF">UFOPK2969_00905</name>
</gene>
<organism evidence="1">
    <name type="scientific">freshwater metagenome</name>
    <dbReference type="NCBI Taxonomy" id="449393"/>
    <lineage>
        <taxon>unclassified sequences</taxon>
        <taxon>metagenomes</taxon>
        <taxon>ecological metagenomes</taxon>
    </lineage>
</organism>